<dbReference type="InterPro" id="IPR014819">
    <property type="entry name" value="PriCT_2"/>
</dbReference>
<dbReference type="GO" id="GO:0016817">
    <property type="term" value="F:hydrolase activity, acting on acid anhydrides"/>
    <property type="evidence" value="ECO:0007669"/>
    <property type="project" value="InterPro"/>
</dbReference>
<organism evidence="3 4">
    <name type="scientific">Segatella copri</name>
    <dbReference type="NCBI Taxonomy" id="165179"/>
    <lineage>
        <taxon>Bacteria</taxon>
        <taxon>Pseudomonadati</taxon>
        <taxon>Bacteroidota</taxon>
        <taxon>Bacteroidia</taxon>
        <taxon>Bacteroidales</taxon>
        <taxon>Prevotellaceae</taxon>
        <taxon>Segatella</taxon>
    </lineage>
</organism>
<comment type="caution">
    <text evidence="3">The sequence shown here is derived from an EMBL/GenBank/DDBJ whole genome shotgun (WGS) entry which is preliminary data.</text>
</comment>
<gene>
    <name evidence="3" type="ORF">FYJ72_14230</name>
</gene>
<evidence type="ECO:0000313" key="4">
    <source>
        <dbReference type="Proteomes" id="UP000450161"/>
    </source>
</evidence>
<dbReference type="Proteomes" id="UP000450161">
    <property type="component" value="Unassembled WGS sequence"/>
</dbReference>
<dbReference type="Pfam" id="PF08800">
    <property type="entry name" value="BT4734-like_N"/>
    <property type="match status" value="1"/>
</dbReference>
<evidence type="ECO:0000259" key="2">
    <source>
        <dbReference type="Pfam" id="PF08800"/>
    </source>
</evidence>
<dbReference type="EMBL" id="VUNF01000047">
    <property type="protein sequence ID" value="MST78778.1"/>
    <property type="molecule type" value="Genomic_DNA"/>
</dbReference>
<feature type="domain" description="Primase C-terminal 2" evidence="1">
    <location>
        <begin position="214"/>
        <end position="285"/>
    </location>
</feature>
<evidence type="ECO:0000259" key="1">
    <source>
        <dbReference type="Pfam" id="PF08707"/>
    </source>
</evidence>
<accession>A0A6I2U2G6</accession>
<feature type="domain" description="BT4734-like N-terminal" evidence="2">
    <location>
        <begin position="55"/>
        <end position="172"/>
    </location>
</feature>
<evidence type="ECO:0000313" key="3">
    <source>
        <dbReference type="EMBL" id="MST78778.1"/>
    </source>
</evidence>
<sequence length="295" mass="33990">MSMNIFLRQISVYDGVTDNVGRVITLHDFLFSKEYANVIQMMRCIADKEERDKWKRRLPQAAISGVFAPTRAVKNIKQYSGLISIDVDSKENPDITNWEELKTQLAVLPQIAYCSLSVSGKGIFAIIPLRYPQNHLQQFRQLQIDFEKMGITIDKACSDITRMRCMSYDEHPLINMNAIPYEGVYVEPPRKVFYPLGDFDGNDELLAVEKCCEIISRTGTDVTVSYEQWMKVGCSLATLGEDGRPFFHICSQQNQDYNELKTDKLFSDLLKRNYQSVSIGTFFWICRQYGIRIHS</sequence>
<dbReference type="AlphaFoldDB" id="A0A6I2U2G6"/>
<reference evidence="3 4" key="1">
    <citation type="submission" date="2019-08" db="EMBL/GenBank/DDBJ databases">
        <title>In-depth cultivation of the pig gut microbiome towards novel bacterial diversity and tailored functional studies.</title>
        <authorList>
            <person name="Wylensek D."/>
            <person name="Hitch T.C.A."/>
            <person name="Clavel T."/>
        </authorList>
    </citation>
    <scope>NUCLEOTIDE SEQUENCE [LARGE SCALE GENOMIC DNA]</scope>
    <source>
        <strain evidence="3 4">LKV-178-WT-2C</strain>
    </source>
</reference>
<dbReference type="InterPro" id="IPR014907">
    <property type="entry name" value="BT4734-like_N"/>
</dbReference>
<dbReference type="Pfam" id="PF08707">
    <property type="entry name" value="PriCT_2"/>
    <property type="match status" value="1"/>
</dbReference>
<name>A0A6I2U2G6_9BACT</name>
<proteinExistence type="predicted"/>
<protein>
    <submittedName>
        <fullName evidence="3">VirE protein</fullName>
    </submittedName>
</protein>